<evidence type="ECO:0000313" key="3">
    <source>
        <dbReference type="Proteomes" id="UP000012589"/>
    </source>
</evidence>
<dbReference type="Proteomes" id="UP000012589">
    <property type="component" value="Unassembled WGS sequence"/>
</dbReference>
<dbReference type="PANTHER" id="PTHR12110">
    <property type="entry name" value="HYDROXYPYRUVATE ISOMERASE"/>
    <property type="match status" value="1"/>
</dbReference>
<feature type="domain" description="Xylose isomerase-like TIM barrel" evidence="1">
    <location>
        <begin position="19"/>
        <end position="265"/>
    </location>
</feature>
<name>N2AIT8_9FIRM</name>
<proteinExistence type="predicted"/>
<protein>
    <submittedName>
        <fullName evidence="2">Protein FrlC</fullName>
    </submittedName>
</protein>
<dbReference type="STRING" id="1235802.C823_02092"/>
<dbReference type="AlphaFoldDB" id="N2AIT8"/>
<dbReference type="NCBIfam" id="NF007360">
    <property type="entry name" value="PRK09856.1"/>
    <property type="match status" value="1"/>
</dbReference>
<keyword evidence="3" id="KW-1185">Reference proteome</keyword>
<dbReference type="Gene3D" id="3.20.20.150">
    <property type="entry name" value="Divalent-metal-dependent TIM barrel enzymes"/>
    <property type="match status" value="1"/>
</dbReference>
<dbReference type="Pfam" id="PF01261">
    <property type="entry name" value="AP_endonuc_2"/>
    <property type="match status" value="1"/>
</dbReference>
<dbReference type="SUPFAM" id="SSF51658">
    <property type="entry name" value="Xylose isomerase-like"/>
    <property type="match status" value="1"/>
</dbReference>
<evidence type="ECO:0000313" key="2">
    <source>
        <dbReference type="EMBL" id="EMZ27951.1"/>
    </source>
</evidence>
<gene>
    <name evidence="2" type="ORF">C823_02092</name>
</gene>
<dbReference type="InterPro" id="IPR050312">
    <property type="entry name" value="IolE/XylAMocC-like"/>
</dbReference>
<sequence length="282" mass="32092">MKIGMFTSGYQRNPLEHCFQDAKRFGYDFIELWGGRPHAFAPDLRDGEIEQVKRLIDRYEMPVVGYTPEHNAYPYNFMIGSEMQRQDAVAYLKICLDMAKEMGADYMLISPAHAGYGATYKEIRTRMVKTVRELGEYASKTGVKLVVETLTPYESNAFKSANDAVELFEQIDSPYVVGMCDLVPPYVQHESILDYLDKLGDKMYHFHIIDGEQGTDSHIVPGDGSIPLRELFMELKDAGYDKTATIELVTGYINEPRLYARRAIDRVRGYMQEAGFEQQGGA</sequence>
<dbReference type="OrthoDB" id="1779187at2"/>
<dbReference type="eggNOG" id="COG1082">
    <property type="taxonomic scope" value="Bacteria"/>
</dbReference>
<organism evidence="2 3">
    <name type="scientific">Eubacterium plexicaudatum ASF492</name>
    <dbReference type="NCBI Taxonomy" id="1235802"/>
    <lineage>
        <taxon>Bacteria</taxon>
        <taxon>Bacillati</taxon>
        <taxon>Bacillota</taxon>
        <taxon>Clostridia</taxon>
        <taxon>Eubacteriales</taxon>
        <taxon>Eubacteriaceae</taxon>
        <taxon>Eubacterium</taxon>
    </lineage>
</organism>
<comment type="caution">
    <text evidence="2">The sequence shown here is derived from an EMBL/GenBank/DDBJ whole genome shotgun (WGS) entry which is preliminary data.</text>
</comment>
<reference evidence="2 3" key="1">
    <citation type="journal article" date="2014" name="Genome Announc.">
        <title>Draft genome sequences of the altered schaedler flora, a defined bacterial community from gnotobiotic mice.</title>
        <authorList>
            <person name="Wannemuehler M.J."/>
            <person name="Overstreet A.M."/>
            <person name="Ward D.V."/>
            <person name="Phillips G.J."/>
        </authorList>
    </citation>
    <scope>NUCLEOTIDE SEQUENCE [LARGE SCALE GENOMIC DNA]</scope>
    <source>
        <strain evidence="2 3">ASF492</strain>
    </source>
</reference>
<dbReference type="PANTHER" id="PTHR12110:SF21">
    <property type="entry name" value="XYLOSE ISOMERASE-LIKE TIM BARREL DOMAIN-CONTAINING PROTEIN"/>
    <property type="match status" value="1"/>
</dbReference>
<dbReference type="HOGENOM" id="CLU_050006_5_1_9"/>
<dbReference type="PATRIC" id="fig|1235802.3.peg.2224"/>
<evidence type="ECO:0000259" key="1">
    <source>
        <dbReference type="Pfam" id="PF01261"/>
    </source>
</evidence>
<dbReference type="InterPro" id="IPR036237">
    <property type="entry name" value="Xyl_isomerase-like_sf"/>
</dbReference>
<accession>N2AIT8</accession>
<dbReference type="EMBL" id="AQFT01000066">
    <property type="protein sequence ID" value="EMZ27951.1"/>
    <property type="molecule type" value="Genomic_DNA"/>
</dbReference>
<dbReference type="InterPro" id="IPR013022">
    <property type="entry name" value="Xyl_isomerase-like_TIM-brl"/>
</dbReference>